<dbReference type="Gene3D" id="3.30.420.10">
    <property type="entry name" value="Ribonuclease H-like superfamily/Ribonuclease H"/>
    <property type="match status" value="1"/>
</dbReference>
<organism evidence="2 3">
    <name type="scientific">Ancylostoma duodenale</name>
    <dbReference type="NCBI Taxonomy" id="51022"/>
    <lineage>
        <taxon>Eukaryota</taxon>
        <taxon>Metazoa</taxon>
        <taxon>Ecdysozoa</taxon>
        <taxon>Nematoda</taxon>
        <taxon>Chromadorea</taxon>
        <taxon>Rhabditida</taxon>
        <taxon>Rhabditina</taxon>
        <taxon>Rhabditomorpha</taxon>
        <taxon>Strongyloidea</taxon>
        <taxon>Ancylostomatidae</taxon>
        <taxon>Ancylostomatinae</taxon>
        <taxon>Ancylostoma</taxon>
    </lineage>
</organism>
<dbReference type="AlphaFoldDB" id="A0A0C2FHV7"/>
<dbReference type="PANTHER" id="PTHR46060">
    <property type="entry name" value="MARINER MOS1 TRANSPOSASE-LIKE PROTEIN"/>
    <property type="match status" value="1"/>
</dbReference>
<reference evidence="2 3" key="1">
    <citation type="submission" date="2013-12" db="EMBL/GenBank/DDBJ databases">
        <title>Draft genome of the parsitic nematode Ancylostoma duodenale.</title>
        <authorList>
            <person name="Mitreva M."/>
        </authorList>
    </citation>
    <scope>NUCLEOTIDE SEQUENCE [LARGE SCALE GENOMIC DNA]</scope>
    <source>
        <strain evidence="2 3">Zhejiang</strain>
    </source>
</reference>
<dbReference type="PANTHER" id="PTHR46060:SF1">
    <property type="entry name" value="MARINER MOS1 TRANSPOSASE-LIKE PROTEIN"/>
    <property type="match status" value="1"/>
</dbReference>
<name>A0A0C2FHV7_9BILA</name>
<dbReference type="InterPro" id="IPR036397">
    <property type="entry name" value="RNaseH_sf"/>
</dbReference>
<feature type="signal peptide" evidence="1">
    <location>
        <begin position="1"/>
        <end position="20"/>
    </location>
</feature>
<protein>
    <recommendedName>
        <fullName evidence="4">Tc1-like transposase DDE domain-containing protein</fullName>
    </recommendedName>
</protein>
<evidence type="ECO:0008006" key="4">
    <source>
        <dbReference type="Google" id="ProtNLM"/>
    </source>
</evidence>
<evidence type="ECO:0000256" key="1">
    <source>
        <dbReference type="SAM" id="SignalP"/>
    </source>
</evidence>
<proteinExistence type="predicted"/>
<dbReference type="GO" id="GO:0003676">
    <property type="term" value="F:nucleic acid binding"/>
    <property type="evidence" value="ECO:0007669"/>
    <property type="project" value="InterPro"/>
</dbReference>
<gene>
    <name evidence="2" type="ORF">ANCDUO_25448</name>
</gene>
<dbReference type="OrthoDB" id="5863303at2759"/>
<dbReference type="InterPro" id="IPR052709">
    <property type="entry name" value="Transposase-MT_Hybrid"/>
</dbReference>
<keyword evidence="1" id="KW-0732">Signal</keyword>
<dbReference type="Proteomes" id="UP000054047">
    <property type="component" value="Unassembled WGS sequence"/>
</dbReference>
<feature type="chain" id="PRO_5002148538" description="Tc1-like transposase DDE domain-containing protein" evidence="1">
    <location>
        <begin position="21"/>
        <end position="98"/>
    </location>
</feature>
<evidence type="ECO:0000313" key="3">
    <source>
        <dbReference type="Proteomes" id="UP000054047"/>
    </source>
</evidence>
<keyword evidence="3" id="KW-1185">Reference proteome</keyword>
<dbReference type="EMBL" id="KN777113">
    <property type="protein sequence ID" value="KIH44526.1"/>
    <property type="molecule type" value="Genomic_DNA"/>
</dbReference>
<dbReference type="Pfam" id="PF01359">
    <property type="entry name" value="Transposase_1"/>
    <property type="match status" value="1"/>
</dbReference>
<accession>A0A0C2FHV7</accession>
<sequence>MLCIWWSVLVVGFLELLAEGSTVIAEVYLEQVRNLKANLENARPQQHEVYYQRDNARPHIARTTKAEQRNHFTTPTVFFRLSSLGRSPSFPSPTSSGR</sequence>
<evidence type="ECO:0000313" key="2">
    <source>
        <dbReference type="EMBL" id="KIH44526.1"/>
    </source>
</evidence>
<dbReference type="InterPro" id="IPR001888">
    <property type="entry name" value="Transposase_1"/>
</dbReference>